<keyword evidence="2" id="KW-1185">Reference proteome</keyword>
<sequence length="64" mass="6778">MLDVAEHPSEGPIRMIGVPMQFSATPASIRRHVPLPGADTEEVLTELAAEKALLQTEELAGALA</sequence>
<evidence type="ECO:0000313" key="1">
    <source>
        <dbReference type="EMBL" id="ABY21938.1"/>
    </source>
</evidence>
<keyword evidence="1" id="KW-0436">Ligase</keyword>
<dbReference type="HOGENOM" id="CLU_2864691_0_0_11"/>
<dbReference type="GO" id="GO:0047948">
    <property type="term" value="F:glutarate-CoA ligase activity"/>
    <property type="evidence" value="ECO:0007669"/>
    <property type="project" value="UniProtKB-EC"/>
</dbReference>
<accession>A9WLH8</accession>
<name>A9WLH8_RENSM</name>
<dbReference type="InterPro" id="IPR023606">
    <property type="entry name" value="CoA-Trfase_III_dom_1_sf"/>
</dbReference>
<protein>
    <submittedName>
        <fullName evidence="1">Glutarate-CoA ligase</fullName>
        <ecNumber evidence="1">6.2.1.6</ecNumber>
    </submittedName>
</protein>
<proteinExistence type="predicted"/>
<dbReference type="Proteomes" id="UP000002007">
    <property type="component" value="Chromosome"/>
</dbReference>
<dbReference type="AlphaFoldDB" id="A9WLH8"/>
<dbReference type="EMBL" id="CP000910">
    <property type="protein sequence ID" value="ABY21938.1"/>
    <property type="molecule type" value="Genomic_DNA"/>
</dbReference>
<dbReference type="eggNOG" id="COG1804">
    <property type="taxonomic scope" value="Bacteria"/>
</dbReference>
<dbReference type="Gene3D" id="3.40.50.10540">
    <property type="entry name" value="Crotonobetainyl-coa:carnitine coa-transferase, domain 1"/>
    <property type="match status" value="1"/>
</dbReference>
<dbReference type="STRING" id="288705.RSal33209_0182"/>
<evidence type="ECO:0000313" key="2">
    <source>
        <dbReference type="Proteomes" id="UP000002007"/>
    </source>
</evidence>
<dbReference type="SUPFAM" id="SSF89796">
    <property type="entry name" value="CoA-transferase family III (CaiB/BaiF)"/>
    <property type="match status" value="1"/>
</dbReference>
<dbReference type="KEGG" id="rsa:RSal33209_0182"/>
<reference evidence="2" key="1">
    <citation type="journal article" date="2008" name="J. Bacteriol.">
        <title>Genome sequence of the fish pathogen Renibacterium salmoninarum suggests reductive evolution away from an environmental Arthrobacter ancestor.</title>
        <authorList>
            <person name="Wiens G.D."/>
            <person name="Rockey D.D."/>
            <person name="Wu Z."/>
            <person name="Chang J."/>
            <person name="Levy R."/>
            <person name="Crane S."/>
            <person name="Chen D.S."/>
            <person name="Capri G.R."/>
            <person name="Burnett J.R."/>
            <person name="Sudheesh P.S."/>
            <person name="Schipma M.J."/>
            <person name="Burd H."/>
            <person name="Bhattacharyya A."/>
            <person name="Rhodes L.D."/>
            <person name="Kaul R."/>
            <person name="Strom M.S."/>
        </authorList>
    </citation>
    <scope>NUCLEOTIDE SEQUENCE [LARGE SCALE GENOMIC DNA]</scope>
    <source>
        <strain evidence="2">ATCC 33209 / DSM 20767 / JCM 11484 / NBRC 15589 / NCIMB 2235</strain>
    </source>
</reference>
<organism evidence="1 2">
    <name type="scientific">Renibacterium salmoninarum (strain ATCC 33209 / DSM 20767 / JCM 11484 / NBRC 15589 / NCIMB 2235)</name>
    <dbReference type="NCBI Taxonomy" id="288705"/>
    <lineage>
        <taxon>Bacteria</taxon>
        <taxon>Bacillati</taxon>
        <taxon>Actinomycetota</taxon>
        <taxon>Actinomycetes</taxon>
        <taxon>Micrococcales</taxon>
        <taxon>Micrococcaceae</taxon>
        <taxon>Renibacterium</taxon>
    </lineage>
</organism>
<gene>
    <name evidence="1" type="ordered locus">RSal33209_0182</name>
</gene>
<dbReference type="EC" id="6.2.1.6" evidence="1"/>